<dbReference type="InterPro" id="IPR027417">
    <property type="entry name" value="P-loop_NTPase"/>
</dbReference>
<dbReference type="EMBL" id="CAJNOK010033416">
    <property type="protein sequence ID" value="CAF1493942.1"/>
    <property type="molecule type" value="Genomic_DNA"/>
</dbReference>
<reference evidence="1" key="1">
    <citation type="submission" date="2021-02" db="EMBL/GenBank/DDBJ databases">
        <authorList>
            <person name="Nowell W R."/>
        </authorList>
    </citation>
    <scope>NUCLEOTIDE SEQUENCE</scope>
</reference>
<gene>
    <name evidence="1" type="ORF">OVA965_LOCUS36630</name>
    <name evidence="2" type="ORF">TMI583_LOCUS37651</name>
</gene>
<organism evidence="1 3">
    <name type="scientific">Didymodactylos carnosus</name>
    <dbReference type="NCBI Taxonomy" id="1234261"/>
    <lineage>
        <taxon>Eukaryota</taxon>
        <taxon>Metazoa</taxon>
        <taxon>Spiralia</taxon>
        <taxon>Gnathifera</taxon>
        <taxon>Rotifera</taxon>
        <taxon>Eurotatoria</taxon>
        <taxon>Bdelloidea</taxon>
        <taxon>Philodinida</taxon>
        <taxon>Philodinidae</taxon>
        <taxon>Didymodactylos</taxon>
    </lineage>
</organism>
<evidence type="ECO:0000313" key="3">
    <source>
        <dbReference type="Proteomes" id="UP000677228"/>
    </source>
</evidence>
<dbReference type="Gene3D" id="3.40.50.300">
    <property type="entry name" value="P-loop containing nucleotide triphosphate hydrolases"/>
    <property type="match status" value="1"/>
</dbReference>
<comment type="caution">
    <text evidence="1">The sequence shown here is derived from an EMBL/GenBank/DDBJ whole genome shotgun (WGS) entry which is preliminary data.</text>
</comment>
<proteinExistence type="predicted"/>
<accession>A0A8S2FLZ2</accession>
<sequence>MFELLTGEQQLTFTPSLIIKIWQALEDVQLKPAIACLENKLQTQIAEHDMNFSVGERQLICVARAILKSSSGK</sequence>
<dbReference type="Proteomes" id="UP000677228">
    <property type="component" value="Unassembled WGS sequence"/>
</dbReference>
<name>A0A8S2FLZ2_9BILA</name>
<dbReference type="Proteomes" id="UP000682733">
    <property type="component" value="Unassembled WGS sequence"/>
</dbReference>
<protein>
    <submittedName>
        <fullName evidence="1">Uncharacterized protein</fullName>
    </submittedName>
</protein>
<dbReference type="EMBL" id="CAJOBA010055392">
    <property type="protein sequence ID" value="CAF4283094.1"/>
    <property type="molecule type" value="Genomic_DNA"/>
</dbReference>
<dbReference type="SUPFAM" id="SSF52540">
    <property type="entry name" value="P-loop containing nucleoside triphosphate hydrolases"/>
    <property type="match status" value="1"/>
</dbReference>
<evidence type="ECO:0000313" key="2">
    <source>
        <dbReference type="EMBL" id="CAF4283094.1"/>
    </source>
</evidence>
<feature type="non-terminal residue" evidence="1">
    <location>
        <position position="1"/>
    </location>
</feature>
<dbReference type="AlphaFoldDB" id="A0A8S2FLZ2"/>
<evidence type="ECO:0000313" key="1">
    <source>
        <dbReference type="EMBL" id="CAF1493942.1"/>
    </source>
</evidence>